<sequence>MEPSSSPKTTIDIASLVFCCLATTLSDLNFALIAPFFPIVALAHGLTSTGIGVIFAAQPLSVMIGALCAPLVLERVGAFVTLRSSILAQALFTLAMASVDRLAAGWLPFLIACTALRVLQGLACGFTETAAASLAMRSVSTQHIATAVGVVSASRGLGVVSGPPLGGVTFDSLGFAAPFALAALLMFILGCTMLVVVPLATHAPAPNATSNPPTWDLLRVSAVLVALVAMWSVHSSITFLAPTLQPFLTAPPFSLSPSAIGLVFMFCTIAFALMAALAGVISSIIGHAYQMMLGLLLIAAGYVFVGPAPWVIPFVGTSMGVTVTALVLAAMGGGLAMVPATPLMISGSQAEGFSARQSMDGVAALATLAGSFGGVSGSLFGGCFAEVFDFPTAASLFAIIPLLVAPLLFPFRKGARRQTPVLC</sequence>
<reference evidence="9 10" key="1">
    <citation type="journal article" date="2024" name="Science">
        <title>Giant polyketide synthase enzymes in the biosynthesis of giant marine polyether toxins.</title>
        <authorList>
            <person name="Fallon T.R."/>
            <person name="Shende V.V."/>
            <person name="Wierzbicki I.H."/>
            <person name="Pendleton A.L."/>
            <person name="Watervoot N.F."/>
            <person name="Auber R.P."/>
            <person name="Gonzalez D.J."/>
            <person name="Wisecaver J.H."/>
            <person name="Moore B.S."/>
        </authorList>
    </citation>
    <scope>NUCLEOTIDE SEQUENCE [LARGE SCALE GENOMIC DNA]</scope>
    <source>
        <strain evidence="9 10">12B1</strain>
    </source>
</reference>
<keyword evidence="4 7" id="KW-0812">Transmembrane</keyword>
<keyword evidence="3" id="KW-0813">Transport</keyword>
<dbReference type="GO" id="GO:0022857">
    <property type="term" value="F:transmembrane transporter activity"/>
    <property type="evidence" value="ECO:0007669"/>
    <property type="project" value="InterPro"/>
</dbReference>
<gene>
    <name evidence="9" type="ORF">AB1Y20_010996</name>
</gene>
<dbReference type="Proteomes" id="UP001515480">
    <property type="component" value="Unassembled WGS sequence"/>
</dbReference>
<dbReference type="PROSITE" id="PS50850">
    <property type="entry name" value="MFS"/>
    <property type="match status" value="1"/>
</dbReference>
<accession>A0AB34IM05</accession>
<dbReference type="GO" id="GO:0016020">
    <property type="term" value="C:membrane"/>
    <property type="evidence" value="ECO:0007669"/>
    <property type="project" value="UniProtKB-SubCell"/>
</dbReference>
<dbReference type="InterPro" id="IPR050930">
    <property type="entry name" value="MFS_Vesicular_Transporter"/>
</dbReference>
<dbReference type="Pfam" id="PF07690">
    <property type="entry name" value="MFS_1"/>
    <property type="match status" value="1"/>
</dbReference>
<dbReference type="AlphaFoldDB" id="A0AB34IM05"/>
<keyword evidence="10" id="KW-1185">Reference proteome</keyword>
<evidence type="ECO:0000313" key="10">
    <source>
        <dbReference type="Proteomes" id="UP001515480"/>
    </source>
</evidence>
<evidence type="ECO:0000256" key="5">
    <source>
        <dbReference type="ARBA" id="ARBA00022989"/>
    </source>
</evidence>
<comment type="caution">
    <text evidence="9">The sequence shown here is derived from an EMBL/GenBank/DDBJ whole genome shotgun (WGS) entry which is preliminary data.</text>
</comment>
<feature type="transmembrane region" description="Helical" evidence="7">
    <location>
        <begin position="318"/>
        <end position="340"/>
    </location>
</feature>
<evidence type="ECO:0000256" key="4">
    <source>
        <dbReference type="ARBA" id="ARBA00022692"/>
    </source>
</evidence>
<evidence type="ECO:0000256" key="2">
    <source>
        <dbReference type="ARBA" id="ARBA00006829"/>
    </source>
</evidence>
<keyword evidence="6 7" id="KW-0472">Membrane</keyword>
<feature type="transmembrane region" description="Helical" evidence="7">
    <location>
        <begin position="259"/>
        <end position="281"/>
    </location>
</feature>
<evidence type="ECO:0000256" key="7">
    <source>
        <dbReference type="SAM" id="Phobius"/>
    </source>
</evidence>
<feature type="transmembrane region" description="Helical" evidence="7">
    <location>
        <begin position="293"/>
        <end position="312"/>
    </location>
</feature>
<feature type="domain" description="Major facilitator superfamily (MFS) profile" evidence="8">
    <location>
        <begin position="15"/>
        <end position="413"/>
    </location>
</feature>
<protein>
    <recommendedName>
        <fullName evidence="8">Major facilitator superfamily (MFS) profile domain-containing protein</fullName>
    </recommendedName>
</protein>
<feature type="transmembrane region" description="Helical" evidence="7">
    <location>
        <begin position="80"/>
        <end position="99"/>
    </location>
</feature>
<evidence type="ECO:0000256" key="3">
    <source>
        <dbReference type="ARBA" id="ARBA00022448"/>
    </source>
</evidence>
<feature type="transmembrane region" description="Helical" evidence="7">
    <location>
        <begin position="217"/>
        <end position="239"/>
    </location>
</feature>
<feature type="transmembrane region" description="Helical" evidence="7">
    <location>
        <begin position="361"/>
        <end position="381"/>
    </location>
</feature>
<dbReference type="EMBL" id="JBGBPQ010000022">
    <property type="protein sequence ID" value="KAL1502924.1"/>
    <property type="molecule type" value="Genomic_DNA"/>
</dbReference>
<evidence type="ECO:0000259" key="8">
    <source>
        <dbReference type="PROSITE" id="PS50850"/>
    </source>
</evidence>
<comment type="subcellular location">
    <subcellularLocation>
        <location evidence="1">Membrane</location>
        <topology evidence="1">Multi-pass membrane protein</topology>
    </subcellularLocation>
</comment>
<feature type="transmembrane region" description="Helical" evidence="7">
    <location>
        <begin position="105"/>
        <end position="123"/>
    </location>
</feature>
<dbReference type="PRINTS" id="PR01035">
    <property type="entry name" value="TCRTETA"/>
</dbReference>
<evidence type="ECO:0000256" key="1">
    <source>
        <dbReference type="ARBA" id="ARBA00004141"/>
    </source>
</evidence>
<dbReference type="InterPro" id="IPR020846">
    <property type="entry name" value="MFS_dom"/>
</dbReference>
<dbReference type="Gene3D" id="1.20.1250.20">
    <property type="entry name" value="MFS general substrate transporter like domains"/>
    <property type="match status" value="2"/>
</dbReference>
<evidence type="ECO:0000313" key="9">
    <source>
        <dbReference type="EMBL" id="KAL1502924.1"/>
    </source>
</evidence>
<dbReference type="PANTHER" id="PTHR23506:SF26">
    <property type="entry name" value="MFS-TYPE TRANSPORTER SLC18B1"/>
    <property type="match status" value="1"/>
</dbReference>
<comment type="similarity">
    <text evidence="2">Belongs to the major facilitator superfamily. Vesicular transporter family.</text>
</comment>
<organism evidence="9 10">
    <name type="scientific">Prymnesium parvum</name>
    <name type="common">Toxic golden alga</name>
    <dbReference type="NCBI Taxonomy" id="97485"/>
    <lineage>
        <taxon>Eukaryota</taxon>
        <taxon>Haptista</taxon>
        <taxon>Haptophyta</taxon>
        <taxon>Prymnesiophyceae</taxon>
        <taxon>Prymnesiales</taxon>
        <taxon>Prymnesiaceae</taxon>
        <taxon>Prymnesium</taxon>
    </lineage>
</organism>
<evidence type="ECO:0000256" key="6">
    <source>
        <dbReference type="ARBA" id="ARBA00023136"/>
    </source>
</evidence>
<dbReference type="InterPro" id="IPR001958">
    <property type="entry name" value="Tet-R_TetA/multi-R_MdtG-like"/>
</dbReference>
<dbReference type="InterPro" id="IPR011701">
    <property type="entry name" value="MFS"/>
</dbReference>
<dbReference type="SUPFAM" id="SSF103473">
    <property type="entry name" value="MFS general substrate transporter"/>
    <property type="match status" value="1"/>
</dbReference>
<feature type="transmembrane region" description="Helical" evidence="7">
    <location>
        <begin position="144"/>
        <end position="163"/>
    </location>
</feature>
<keyword evidence="5 7" id="KW-1133">Transmembrane helix</keyword>
<feature type="transmembrane region" description="Helical" evidence="7">
    <location>
        <begin position="393"/>
        <end position="411"/>
    </location>
</feature>
<proteinExistence type="inferred from homology"/>
<name>A0AB34IM05_PRYPA</name>
<dbReference type="InterPro" id="IPR036259">
    <property type="entry name" value="MFS_trans_sf"/>
</dbReference>
<feature type="transmembrane region" description="Helical" evidence="7">
    <location>
        <begin position="175"/>
        <end position="197"/>
    </location>
</feature>
<feature type="transmembrane region" description="Helical" evidence="7">
    <location>
        <begin position="53"/>
        <end position="73"/>
    </location>
</feature>
<dbReference type="PANTHER" id="PTHR23506">
    <property type="entry name" value="GH10249P"/>
    <property type="match status" value="1"/>
</dbReference>